<feature type="compositionally biased region" description="Basic and acidic residues" evidence="1">
    <location>
        <begin position="99"/>
        <end position="113"/>
    </location>
</feature>
<reference evidence="2" key="1">
    <citation type="submission" date="2013-08" db="EMBL/GenBank/DDBJ databases">
        <authorList>
            <person name="Mendez C."/>
            <person name="Richter M."/>
            <person name="Ferrer M."/>
            <person name="Sanchez J."/>
        </authorList>
    </citation>
    <scope>NUCLEOTIDE SEQUENCE</scope>
</reference>
<reference evidence="2" key="2">
    <citation type="journal article" date="2014" name="ISME J.">
        <title>Microbial stratification in low pH oxic and suboxic macroscopic growths along an acid mine drainage.</title>
        <authorList>
            <person name="Mendez-Garcia C."/>
            <person name="Mesa V."/>
            <person name="Sprenger R.R."/>
            <person name="Richter M."/>
            <person name="Diez M.S."/>
            <person name="Solano J."/>
            <person name="Bargiela R."/>
            <person name="Golyshina O.V."/>
            <person name="Manteca A."/>
            <person name="Ramos J.L."/>
            <person name="Gallego J.R."/>
            <person name="Llorente I."/>
            <person name="Martins Dos Santos V.A."/>
            <person name="Jensen O.N."/>
            <person name="Pelaez A.I."/>
            <person name="Sanchez J."/>
            <person name="Ferrer M."/>
        </authorList>
    </citation>
    <scope>NUCLEOTIDE SEQUENCE</scope>
</reference>
<name>T0ZC70_9ZZZZ</name>
<dbReference type="AlphaFoldDB" id="T0ZC70"/>
<protein>
    <submittedName>
        <fullName evidence="2">Uncharacterized protein</fullName>
    </submittedName>
</protein>
<accession>T0ZC70</accession>
<sequence>MHDLPPGMGRNLRSVWTIPTQAFSESHYATFPTKLPEICISAGTSERGCCPECGAPFERVVGLGEPQREWQARSGGNRNGGYEGNATKDYLSAGAEDASEVKRRTLESMRERL</sequence>
<feature type="region of interest" description="Disordered" evidence="1">
    <location>
        <begin position="68"/>
        <end position="113"/>
    </location>
</feature>
<gene>
    <name evidence="2" type="ORF">B2A_15225</name>
</gene>
<feature type="non-terminal residue" evidence="2">
    <location>
        <position position="113"/>
    </location>
</feature>
<evidence type="ECO:0000256" key="1">
    <source>
        <dbReference type="SAM" id="MobiDB-lite"/>
    </source>
</evidence>
<evidence type="ECO:0000313" key="2">
    <source>
        <dbReference type="EMBL" id="EQD27460.1"/>
    </source>
</evidence>
<dbReference type="EMBL" id="AUZZ01011082">
    <property type="protein sequence ID" value="EQD27460.1"/>
    <property type="molecule type" value="Genomic_DNA"/>
</dbReference>
<dbReference type="InterPro" id="IPR029063">
    <property type="entry name" value="SAM-dependent_MTases_sf"/>
</dbReference>
<comment type="caution">
    <text evidence="2">The sequence shown here is derived from an EMBL/GenBank/DDBJ whole genome shotgun (WGS) entry which is preliminary data.</text>
</comment>
<proteinExistence type="predicted"/>
<organism evidence="2">
    <name type="scientific">mine drainage metagenome</name>
    <dbReference type="NCBI Taxonomy" id="410659"/>
    <lineage>
        <taxon>unclassified sequences</taxon>
        <taxon>metagenomes</taxon>
        <taxon>ecological metagenomes</taxon>
    </lineage>
</organism>
<dbReference type="Gene3D" id="3.40.50.150">
    <property type="entry name" value="Vaccinia Virus protein VP39"/>
    <property type="match status" value="1"/>
</dbReference>